<sequence length="999" mass="110713">MSEFRRRKAHDRLRDARTRLAQRDYAAASDAFAAGLRLDPSDRASWELWAECLEQQGKLIEAGRVLVEALEHHADDPALQLALVHAQIETGQFAAAERQLEPLRARWPDQRPPLAYLARVLRDIRAYPRLQALLERALSEGFAGDAELEGLLDACLSWQRERGEQKPALASMRELLLVEYQVVLLGTGHDDGLTIPWYSTYLCSNYDVVATCARLLGFASNFDWRWSAVAAVDPAARVLALLLAEALEIDAIELPTQASGEAVPYPDPAQTLAVASFVEPGWGQAEHGEWALRCAALGNMFAFGALDYAAHRDPLPPIVGLAAGERVCLPWWRLGEARIGFGRLGLIDDLPPEIDSRPPERVADDYRRPLAEFELGPNFGIQLRYVLEQRALLHPGLRQRSEFARILPNTPPRAGPKHELPDALARDTAEFLRALGALERAPERIGEAELASLERRFVAAPEVRSRLSDLLYRVTPARFSRLLHELVARPAAQVPWRERDGLLHLYGCNPWTGSGADPSPATAELERWLELGAMTNRSEIVQSKYGLHHLAEAADFAGVLARLLADEPAIVLGTVRWLHDNPHLHGHAPALVPLLAHDHADVVFEALQCTRVAKLALPAAILEPILSGHRHAHPRMLSAAVEHLELWPIALAHPRLREHLRDAEPSVAWAAARSLLRGGETIAERAVGAEIVAARIVELGLVDTPEAARQIRQLLRALASVDDYALIEPLLRASESASLMKIIAVALTPALIEFDDPRLVAHLRRFRDAFGLDPPYGYASLLLRHGDPALDRDAVYGAQGATDPRASYEAKACLARWGDRSARDELERALSYAPPTREAALEAWVCVLHERDYARLDAALRDGTPELSDRLWTALCSNIAGARPAPRAWIDGLAAYLRDVWTREQAWAAFIEQQLRDQIPSKFVVGAQSAQFAVLAELLPKHLDELLRRCLGPTATPDRLSVDALEWLGAHRPEQARAWARQLLGSPHWGVRQCARRLV</sequence>
<dbReference type="Gene3D" id="1.25.40.10">
    <property type="entry name" value="Tetratricopeptide repeat domain"/>
    <property type="match status" value="1"/>
</dbReference>
<name>A0A2S9Y3P0_9BACT</name>
<keyword evidence="1" id="KW-0378">Hydrolase</keyword>
<protein>
    <submittedName>
        <fullName evidence="1">Beta-barrel assembly-enhancing protease</fullName>
        <ecNumber evidence="1">3.4.-.-</ecNumber>
    </submittedName>
</protein>
<dbReference type="GO" id="GO:0006508">
    <property type="term" value="P:proteolysis"/>
    <property type="evidence" value="ECO:0007669"/>
    <property type="project" value="UniProtKB-KW"/>
</dbReference>
<dbReference type="RefSeq" id="WP_106093104.1">
    <property type="nucleotide sequence ID" value="NZ_PVNL01000120.1"/>
</dbReference>
<dbReference type="Pfam" id="PF14559">
    <property type="entry name" value="TPR_19"/>
    <property type="match status" value="1"/>
</dbReference>
<dbReference type="SUPFAM" id="SSF48371">
    <property type="entry name" value="ARM repeat"/>
    <property type="match status" value="1"/>
</dbReference>
<accession>A0A2S9Y3P0</accession>
<proteinExistence type="predicted"/>
<evidence type="ECO:0000313" key="2">
    <source>
        <dbReference type="Proteomes" id="UP000238823"/>
    </source>
</evidence>
<dbReference type="InterPro" id="IPR016024">
    <property type="entry name" value="ARM-type_fold"/>
</dbReference>
<dbReference type="InterPro" id="IPR011990">
    <property type="entry name" value="TPR-like_helical_dom_sf"/>
</dbReference>
<organism evidence="1 2">
    <name type="scientific">Enhygromyxa salina</name>
    <dbReference type="NCBI Taxonomy" id="215803"/>
    <lineage>
        <taxon>Bacteria</taxon>
        <taxon>Pseudomonadati</taxon>
        <taxon>Myxococcota</taxon>
        <taxon>Polyangia</taxon>
        <taxon>Nannocystales</taxon>
        <taxon>Nannocystaceae</taxon>
        <taxon>Enhygromyxa</taxon>
    </lineage>
</organism>
<dbReference type="GO" id="GO:0008233">
    <property type="term" value="F:peptidase activity"/>
    <property type="evidence" value="ECO:0007669"/>
    <property type="project" value="UniProtKB-KW"/>
</dbReference>
<reference evidence="1 2" key="1">
    <citation type="submission" date="2018-03" db="EMBL/GenBank/DDBJ databases">
        <title>Draft Genome Sequences of the Obligatory Marine Myxobacteria Enhygromyxa salina SWB007.</title>
        <authorList>
            <person name="Poehlein A."/>
            <person name="Moghaddam J.A."/>
            <person name="Harms H."/>
            <person name="Alanjari M."/>
            <person name="Koenig G.M."/>
            <person name="Daniel R."/>
            <person name="Schaeberle T.F."/>
        </authorList>
    </citation>
    <scope>NUCLEOTIDE SEQUENCE [LARGE SCALE GENOMIC DNA]</scope>
    <source>
        <strain evidence="1 2">SWB007</strain>
    </source>
</reference>
<comment type="caution">
    <text evidence="1">The sequence shown here is derived from an EMBL/GenBank/DDBJ whole genome shotgun (WGS) entry which is preliminary data.</text>
</comment>
<dbReference type="Proteomes" id="UP000238823">
    <property type="component" value="Unassembled WGS sequence"/>
</dbReference>
<dbReference type="EC" id="3.4.-.-" evidence="1"/>
<dbReference type="SUPFAM" id="SSF48452">
    <property type="entry name" value="TPR-like"/>
    <property type="match status" value="1"/>
</dbReference>
<gene>
    <name evidence="1" type="primary">bepA_9</name>
    <name evidence="1" type="ORF">ENSA7_62480</name>
</gene>
<evidence type="ECO:0000313" key="1">
    <source>
        <dbReference type="EMBL" id="PRP99610.1"/>
    </source>
</evidence>
<dbReference type="AlphaFoldDB" id="A0A2S9Y3P0"/>
<dbReference type="EMBL" id="PVNL01000120">
    <property type="protein sequence ID" value="PRP99610.1"/>
    <property type="molecule type" value="Genomic_DNA"/>
</dbReference>
<keyword evidence="1" id="KW-0645">Protease</keyword>